<keyword evidence="10" id="KW-0718">Serine biosynthesis</keyword>
<keyword evidence="10" id="KW-0028">Amino-acid biosynthesis</keyword>
<dbReference type="SUPFAM" id="SSF143548">
    <property type="entry name" value="Serine metabolism enzymes domain"/>
    <property type="match status" value="1"/>
</dbReference>
<dbReference type="PANTHER" id="PTHR42938:SF6">
    <property type="entry name" value="D-3-PHOSPHOGLYCERATE DEHYDROGENASE"/>
    <property type="match status" value="1"/>
</dbReference>
<protein>
    <recommendedName>
        <fullName evidence="10">D-3-phosphoglycerate dehydrogenase</fullName>
        <ecNumber evidence="10">1.1.1.95</ecNumber>
    </recommendedName>
</protein>
<comment type="caution">
    <text evidence="12">The sequence shown here is derived from an EMBL/GenBank/DDBJ whole genome shotgun (WGS) entry which is preliminary data.</text>
</comment>
<dbReference type="InterPro" id="IPR006236">
    <property type="entry name" value="PGDH"/>
</dbReference>
<dbReference type="GO" id="GO:0009570">
    <property type="term" value="C:chloroplast stroma"/>
    <property type="evidence" value="ECO:0007669"/>
    <property type="project" value="TreeGrafter"/>
</dbReference>
<dbReference type="SUPFAM" id="SSF52283">
    <property type="entry name" value="Formate/glycerate dehydrogenase catalytic domain-like"/>
    <property type="match status" value="1"/>
</dbReference>
<dbReference type="OrthoDB" id="298012at2759"/>
<dbReference type="SUPFAM" id="SSF51735">
    <property type="entry name" value="NAD(P)-binding Rossmann-fold domains"/>
    <property type="match status" value="1"/>
</dbReference>
<dbReference type="SUPFAM" id="SSF55021">
    <property type="entry name" value="ACT-like"/>
    <property type="match status" value="1"/>
</dbReference>
<dbReference type="FunFam" id="3.30.70.260:FF:000008">
    <property type="entry name" value="D-3-phosphoglycerate dehydrogenase, chloroplastic"/>
    <property type="match status" value="1"/>
</dbReference>
<evidence type="ECO:0000259" key="11">
    <source>
        <dbReference type="PROSITE" id="PS51671"/>
    </source>
</evidence>
<evidence type="ECO:0000256" key="10">
    <source>
        <dbReference type="RuleBase" id="RU363003"/>
    </source>
</evidence>
<dbReference type="Pfam" id="PF01842">
    <property type="entry name" value="ACT"/>
    <property type="match status" value="1"/>
</dbReference>
<evidence type="ECO:0000256" key="9">
    <source>
        <dbReference type="ARBA" id="ARBA00048731"/>
    </source>
</evidence>
<dbReference type="UniPathway" id="UPA00135">
    <property type="reaction ID" value="UER00196"/>
</dbReference>
<dbReference type="InterPro" id="IPR029752">
    <property type="entry name" value="D-isomer_DH_CS1"/>
</dbReference>
<dbReference type="FunFam" id="3.30.1330.90:FF:000003">
    <property type="entry name" value="D-3-phosphoglycerate dehydrogenase"/>
    <property type="match status" value="1"/>
</dbReference>
<accession>A0A6A2YVK2</accession>
<dbReference type="PANTHER" id="PTHR42938">
    <property type="entry name" value="FORMATE DEHYDROGENASE 1"/>
    <property type="match status" value="1"/>
</dbReference>
<keyword evidence="4" id="KW-0150">Chloroplast</keyword>
<comment type="catalytic activity">
    <reaction evidence="9 10">
        <text>(2R)-3-phosphoglycerate + NAD(+) = 3-phosphooxypyruvate + NADH + H(+)</text>
        <dbReference type="Rhea" id="RHEA:12641"/>
        <dbReference type="ChEBI" id="CHEBI:15378"/>
        <dbReference type="ChEBI" id="CHEBI:18110"/>
        <dbReference type="ChEBI" id="CHEBI:57540"/>
        <dbReference type="ChEBI" id="CHEBI:57945"/>
        <dbReference type="ChEBI" id="CHEBI:58272"/>
        <dbReference type="EC" id="1.1.1.95"/>
    </reaction>
</comment>
<evidence type="ECO:0000256" key="8">
    <source>
        <dbReference type="ARBA" id="ARBA00023027"/>
    </source>
</evidence>
<evidence type="ECO:0000256" key="6">
    <source>
        <dbReference type="ARBA" id="ARBA00022946"/>
    </source>
</evidence>
<dbReference type="AlphaFoldDB" id="A0A6A2YVK2"/>
<dbReference type="GO" id="GO:0004617">
    <property type="term" value="F:phosphoglycerate dehydrogenase activity"/>
    <property type="evidence" value="ECO:0007669"/>
    <property type="project" value="UniProtKB-EC"/>
</dbReference>
<feature type="domain" description="ACT" evidence="11">
    <location>
        <begin position="520"/>
        <end position="592"/>
    </location>
</feature>
<dbReference type="PROSITE" id="PS00671">
    <property type="entry name" value="D_2_HYDROXYACID_DH_3"/>
    <property type="match status" value="1"/>
</dbReference>
<dbReference type="InterPro" id="IPR006139">
    <property type="entry name" value="D-isomer_2_OHA_DH_cat_dom"/>
</dbReference>
<dbReference type="Proteomes" id="UP000436088">
    <property type="component" value="Unassembled WGS sequence"/>
</dbReference>
<evidence type="ECO:0000256" key="2">
    <source>
        <dbReference type="ARBA" id="ARBA00005216"/>
    </source>
</evidence>
<reference evidence="12" key="1">
    <citation type="submission" date="2019-09" db="EMBL/GenBank/DDBJ databases">
        <title>Draft genome information of white flower Hibiscus syriacus.</title>
        <authorList>
            <person name="Kim Y.-M."/>
        </authorList>
    </citation>
    <scope>NUCLEOTIDE SEQUENCE [LARGE SCALE GENOMIC DNA]</scope>
    <source>
        <strain evidence="12">YM2019G1</strain>
    </source>
</reference>
<dbReference type="Gene3D" id="3.30.1330.90">
    <property type="entry name" value="D-3-phosphoglycerate dehydrogenase, domain 3"/>
    <property type="match status" value="1"/>
</dbReference>
<organism evidence="12 13">
    <name type="scientific">Hibiscus syriacus</name>
    <name type="common">Rose of Sharon</name>
    <dbReference type="NCBI Taxonomy" id="106335"/>
    <lineage>
        <taxon>Eukaryota</taxon>
        <taxon>Viridiplantae</taxon>
        <taxon>Streptophyta</taxon>
        <taxon>Embryophyta</taxon>
        <taxon>Tracheophyta</taxon>
        <taxon>Spermatophyta</taxon>
        <taxon>Magnoliopsida</taxon>
        <taxon>eudicotyledons</taxon>
        <taxon>Gunneridae</taxon>
        <taxon>Pentapetalae</taxon>
        <taxon>rosids</taxon>
        <taxon>malvids</taxon>
        <taxon>Malvales</taxon>
        <taxon>Malvaceae</taxon>
        <taxon>Malvoideae</taxon>
        <taxon>Hibiscus</taxon>
    </lineage>
</organism>
<name>A0A6A2YVK2_HIBSY</name>
<proteinExistence type="inferred from homology"/>
<evidence type="ECO:0000313" key="13">
    <source>
        <dbReference type="Proteomes" id="UP000436088"/>
    </source>
</evidence>
<dbReference type="Gene3D" id="3.40.50.720">
    <property type="entry name" value="NAD(P)-binding Rossmann-like Domain"/>
    <property type="match status" value="2"/>
</dbReference>
<dbReference type="PROSITE" id="PS51671">
    <property type="entry name" value="ACT"/>
    <property type="match status" value="1"/>
</dbReference>
<dbReference type="InterPro" id="IPR029009">
    <property type="entry name" value="ASB_dom_sf"/>
</dbReference>
<dbReference type="InterPro" id="IPR045865">
    <property type="entry name" value="ACT-like_dom_sf"/>
</dbReference>
<evidence type="ECO:0000256" key="5">
    <source>
        <dbReference type="ARBA" id="ARBA00022640"/>
    </source>
</evidence>
<dbReference type="GO" id="GO:0051287">
    <property type="term" value="F:NAD binding"/>
    <property type="evidence" value="ECO:0007669"/>
    <property type="project" value="UniProtKB-UniRule"/>
</dbReference>
<keyword evidence="13" id="KW-1185">Reference proteome</keyword>
<dbReference type="InterPro" id="IPR029753">
    <property type="entry name" value="D-isomer_DH_CS"/>
</dbReference>
<comment type="similarity">
    <text evidence="3 10">Belongs to the D-isomer specific 2-hydroxyacid dehydrogenase family.</text>
</comment>
<keyword evidence="5" id="KW-0934">Plastid</keyword>
<evidence type="ECO:0000256" key="4">
    <source>
        <dbReference type="ARBA" id="ARBA00022528"/>
    </source>
</evidence>
<dbReference type="InterPro" id="IPR045626">
    <property type="entry name" value="PGDH_ASB_dom"/>
</dbReference>
<keyword evidence="8 10" id="KW-0520">NAD</keyword>
<dbReference type="FunFam" id="3.40.50.720:FF:000616">
    <property type="entry name" value="D-3-phosphoglycerate dehydrogenase 2 chloroplastic"/>
    <property type="match status" value="1"/>
</dbReference>
<dbReference type="InterPro" id="IPR036291">
    <property type="entry name" value="NAD(P)-bd_dom_sf"/>
</dbReference>
<dbReference type="InterPro" id="IPR006140">
    <property type="entry name" value="D-isomer_DH_NAD-bd"/>
</dbReference>
<comment type="subcellular location">
    <subcellularLocation>
        <location evidence="1">Plastid</location>
        <location evidence="1">Chloroplast</location>
    </subcellularLocation>
</comment>
<dbReference type="CDD" id="cd12173">
    <property type="entry name" value="PGDH_4"/>
    <property type="match status" value="1"/>
</dbReference>
<dbReference type="NCBIfam" id="TIGR01327">
    <property type="entry name" value="PGDH"/>
    <property type="match status" value="1"/>
</dbReference>
<gene>
    <name evidence="12" type="ORF">F3Y22_tig00111201pilonHSYRG00040</name>
</gene>
<keyword evidence="7 10" id="KW-0560">Oxidoreductase</keyword>
<dbReference type="Pfam" id="PF00389">
    <property type="entry name" value="2-Hacid_dh"/>
    <property type="match status" value="1"/>
</dbReference>
<sequence length="592" mass="63028">MSGLSSWNLTIFPDTTLSFPWRPSLPSRPLFSPPRKRKTLVVLAMVFGGKPTVLVAEKLGDAGIQLLKTFANVDCSYNLSPEELCTKISLCDALIVRSGTKVTREVFESSMGRLKVVGRAGVGTDNVDISAATEHGCLVVNAPTANTIAAAEHGIALLTAMARNVAQADASVKAGKWERNKYVGVSLVGKTLAVMGFGKVGSEVARRAKGLGMHVIAHDPYAPAERARAIGVELVTFKEALVTADFISMHMPLTPATSKMFNDEAFSRVKKGVRIVNVARGGVIDEEALLRALDEGIVAQAALDVFTEEPPLQENKLVLHEYVTATPHLGASTTEAQEGVALEIAEAVVGALKGDLAATAVNAPMVPAEVLLELSPYVVLTEKLGRLAVQLVTGGNGVKFVKATYASSRGPDDLDTRLLRAMITKGLIEPISSVFVNLVNADFIAKQRGLRLTEERIVLDGSPEKPLEFIQVRIANVESKFASAMCDSGEITVEGTVKDGKPYLSKVGSFGVDVSLEGSIILCRQVDQPGIIGKVGSILGEENVNVNFMSVCRIAPGKQAVMAIGVDDEPSRDALKKIGEISAVEEFVFLKL</sequence>
<dbReference type="PROSITE" id="PS00065">
    <property type="entry name" value="D_2_HYDROXYACID_DH_1"/>
    <property type="match status" value="1"/>
</dbReference>
<dbReference type="FunFam" id="3.40.50.720:FF:000021">
    <property type="entry name" value="D-3-phosphoglycerate dehydrogenase"/>
    <property type="match status" value="1"/>
</dbReference>
<dbReference type="EMBL" id="VEPZ02001266">
    <property type="protein sequence ID" value="KAE8683524.1"/>
    <property type="molecule type" value="Genomic_DNA"/>
</dbReference>
<dbReference type="InterPro" id="IPR002912">
    <property type="entry name" value="ACT_dom"/>
</dbReference>
<dbReference type="GO" id="GO:0006564">
    <property type="term" value="P:L-serine biosynthetic process"/>
    <property type="evidence" value="ECO:0007669"/>
    <property type="project" value="UniProtKB-KW"/>
</dbReference>
<dbReference type="Pfam" id="PF19304">
    <property type="entry name" value="PGDH_inter"/>
    <property type="match status" value="1"/>
</dbReference>
<dbReference type="EC" id="1.1.1.95" evidence="10"/>
<dbReference type="CDD" id="cd04902">
    <property type="entry name" value="ACT_3PGDH-xct"/>
    <property type="match status" value="1"/>
</dbReference>
<comment type="pathway">
    <text evidence="2 10">Amino-acid biosynthesis; L-serine biosynthesis; L-serine from 3-phospho-D-glycerate: step 1/3.</text>
</comment>
<dbReference type="Pfam" id="PF02826">
    <property type="entry name" value="2-Hacid_dh_C"/>
    <property type="match status" value="1"/>
</dbReference>
<evidence type="ECO:0000313" key="12">
    <source>
        <dbReference type="EMBL" id="KAE8683524.1"/>
    </source>
</evidence>
<evidence type="ECO:0000256" key="3">
    <source>
        <dbReference type="ARBA" id="ARBA00005854"/>
    </source>
</evidence>
<evidence type="ECO:0000256" key="1">
    <source>
        <dbReference type="ARBA" id="ARBA00004229"/>
    </source>
</evidence>
<dbReference type="Gene3D" id="3.30.70.260">
    <property type="match status" value="1"/>
</dbReference>
<evidence type="ECO:0000256" key="7">
    <source>
        <dbReference type="ARBA" id="ARBA00023002"/>
    </source>
</evidence>
<keyword evidence="6" id="KW-0809">Transit peptide</keyword>